<evidence type="ECO:0000313" key="2">
    <source>
        <dbReference type="EMBL" id="GLI00430.1"/>
    </source>
</evidence>
<sequence>MIFHLAELNVARMKASLDDPAMAGFVAGLQPLNALADASPGFVWRLIEEGGEDSTGLRPFGPDMLVNLSVWEDVESLRAYTYQTRDHLEAVRRRREWFHHDSVGEHLVMWWIPAGTLPTLKEAGERRDLLNRSGPCPEAFTLRRPFPAPRAAAV</sequence>
<dbReference type="EMBL" id="BSDI01000032">
    <property type="protein sequence ID" value="GLI00430.1"/>
    <property type="molecule type" value="Genomic_DNA"/>
</dbReference>
<evidence type="ECO:0000313" key="3">
    <source>
        <dbReference type="Proteomes" id="UP001144280"/>
    </source>
</evidence>
<reference evidence="2" key="1">
    <citation type="submission" date="2022-12" db="EMBL/GenBank/DDBJ databases">
        <title>New Phytohabitans aurantiacus sp. RD004123 nov., an actinomycete isolated from soil.</title>
        <authorList>
            <person name="Triningsih D.W."/>
            <person name="Harunari E."/>
            <person name="Igarashi Y."/>
        </authorList>
    </citation>
    <scope>NUCLEOTIDE SEQUENCE</scope>
    <source>
        <strain evidence="2">RD004123</strain>
    </source>
</reference>
<gene>
    <name evidence="2" type="ORF">Pa4123_57060</name>
</gene>
<dbReference type="RefSeq" id="WP_281900714.1">
    <property type="nucleotide sequence ID" value="NZ_BSDI01000032.1"/>
</dbReference>
<protein>
    <recommendedName>
        <fullName evidence="1">DUF3291 domain-containing protein</fullName>
    </recommendedName>
</protein>
<dbReference type="Pfam" id="PF11695">
    <property type="entry name" value="DUF3291"/>
    <property type="match status" value="1"/>
</dbReference>
<dbReference type="InterPro" id="IPR021708">
    <property type="entry name" value="DUF3291"/>
</dbReference>
<feature type="domain" description="DUF3291" evidence="1">
    <location>
        <begin position="5"/>
        <end position="144"/>
    </location>
</feature>
<accession>A0ABQ5R1Z4</accession>
<organism evidence="2 3">
    <name type="scientific">Phytohabitans aurantiacus</name>
    <dbReference type="NCBI Taxonomy" id="3016789"/>
    <lineage>
        <taxon>Bacteria</taxon>
        <taxon>Bacillati</taxon>
        <taxon>Actinomycetota</taxon>
        <taxon>Actinomycetes</taxon>
        <taxon>Micromonosporales</taxon>
        <taxon>Micromonosporaceae</taxon>
    </lineage>
</organism>
<dbReference type="InterPro" id="IPR011008">
    <property type="entry name" value="Dimeric_a/b-barrel"/>
</dbReference>
<name>A0ABQ5R1Z4_9ACTN</name>
<dbReference type="SUPFAM" id="SSF54909">
    <property type="entry name" value="Dimeric alpha+beta barrel"/>
    <property type="match status" value="1"/>
</dbReference>
<keyword evidence="3" id="KW-1185">Reference proteome</keyword>
<evidence type="ECO:0000259" key="1">
    <source>
        <dbReference type="Pfam" id="PF11695"/>
    </source>
</evidence>
<dbReference type="Proteomes" id="UP001144280">
    <property type="component" value="Unassembled WGS sequence"/>
</dbReference>
<proteinExistence type="predicted"/>
<comment type="caution">
    <text evidence="2">The sequence shown here is derived from an EMBL/GenBank/DDBJ whole genome shotgun (WGS) entry which is preliminary data.</text>
</comment>